<dbReference type="SUPFAM" id="SSF52172">
    <property type="entry name" value="CheY-like"/>
    <property type="match status" value="1"/>
</dbReference>
<dbReference type="Pfam" id="PF12833">
    <property type="entry name" value="HTH_18"/>
    <property type="match status" value="1"/>
</dbReference>
<dbReference type="PRINTS" id="PR00032">
    <property type="entry name" value="HTHARAC"/>
</dbReference>
<evidence type="ECO:0000256" key="5">
    <source>
        <dbReference type="ARBA" id="ARBA00023015"/>
    </source>
</evidence>
<dbReference type="InterPro" id="IPR018060">
    <property type="entry name" value="HTH_AraC"/>
</dbReference>
<organism evidence="11 12">
    <name type="scientific">Fontibacillus panacisegetis</name>
    <dbReference type="NCBI Taxonomy" id="670482"/>
    <lineage>
        <taxon>Bacteria</taxon>
        <taxon>Bacillati</taxon>
        <taxon>Bacillota</taxon>
        <taxon>Bacilli</taxon>
        <taxon>Bacillales</taxon>
        <taxon>Paenibacillaceae</taxon>
        <taxon>Fontibacillus</taxon>
    </lineage>
</organism>
<comment type="subcellular location">
    <subcellularLocation>
        <location evidence="1">Cytoplasm</location>
    </subcellularLocation>
</comment>
<keyword evidence="7" id="KW-0804">Transcription</keyword>
<dbReference type="GO" id="GO:0043565">
    <property type="term" value="F:sequence-specific DNA binding"/>
    <property type="evidence" value="ECO:0007669"/>
    <property type="project" value="InterPro"/>
</dbReference>
<dbReference type="PANTHER" id="PTHR42713:SF3">
    <property type="entry name" value="TRANSCRIPTIONAL REGULATORY PROTEIN HPTR"/>
    <property type="match status" value="1"/>
</dbReference>
<proteinExistence type="predicted"/>
<dbReference type="GO" id="GO:0000160">
    <property type="term" value="P:phosphorelay signal transduction system"/>
    <property type="evidence" value="ECO:0007669"/>
    <property type="project" value="UniProtKB-KW"/>
</dbReference>
<dbReference type="Proteomes" id="UP000198972">
    <property type="component" value="Unassembled WGS sequence"/>
</dbReference>
<dbReference type="GO" id="GO:0005737">
    <property type="term" value="C:cytoplasm"/>
    <property type="evidence" value="ECO:0007669"/>
    <property type="project" value="UniProtKB-SubCell"/>
</dbReference>
<dbReference type="SUPFAM" id="SSF46689">
    <property type="entry name" value="Homeodomain-like"/>
    <property type="match status" value="2"/>
</dbReference>
<evidence type="ECO:0000256" key="3">
    <source>
        <dbReference type="ARBA" id="ARBA00022553"/>
    </source>
</evidence>
<sequence length="243" mass="28062">MLKTIIVDDEPKMREGLKKIIYWETYGFTICGDAENGKQALILIERERPSLVITDIRMPVLSGLDLMMEVSGRFDCQFVVISGYGEFDYAQRALKYGAIDYILKPIDEEQLIEALQRTRRRIAFANDSLPLELPQNVVQNSEAVEEVIQYIREHYKEPLMIKEIADKVFLNPIYLGQLFKKQTGSYFNNFVHQIRVEEAKKKLKGSSNKIADIALSVGYSDSDYFVQQFKKLVGCTPSHYREK</sequence>
<dbReference type="InterPro" id="IPR011006">
    <property type="entry name" value="CheY-like_superfamily"/>
</dbReference>
<dbReference type="SMART" id="SM00342">
    <property type="entry name" value="HTH_ARAC"/>
    <property type="match status" value="1"/>
</dbReference>
<dbReference type="InterPro" id="IPR020449">
    <property type="entry name" value="Tscrpt_reg_AraC-type_HTH"/>
</dbReference>
<accession>A0A1G7FW48</accession>
<evidence type="ECO:0000256" key="2">
    <source>
        <dbReference type="ARBA" id="ARBA00022490"/>
    </source>
</evidence>
<evidence type="ECO:0000259" key="9">
    <source>
        <dbReference type="PROSITE" id="PS01124"/>
    </source>
</evidence>
<protein>
    <submittedName>
        <fullName evidence="11">Helix-turn-helix domain-containing protein</fullName>
    </submittedName>
</protein>
<keyword evidence="12" id="KW-1185">Reference proteome</keyword>
<keyword evidence="3 8" id="KW-0597">Phosphoprotein</keyword>
<dbReference type="PANTHER" id="PTHR42713">
    <property type="entry name" value="HISTIDINE KINASE-RELATED"/>
    <property type="match status" value="1"/>
</dbReference>
<evidence type="ECO:0000256" key="6">
    <source>
        <dbReference type="ARBA" id="ARBA00023125"/>
    </source>
</evidence>
<feature type="domain" description="Response regulatory" evidence="10">
    <location>
        <begin position="3"/>
        <end position="119"/>
    </location>
</feature>
<evidence type="ECO:0000256" key="8">
    <source>
        <dbReference type="PROSITE-ProRule" id="PRU00169"/>
    </source>
</evidence>
<keyword evidence="4" id="KW-0902">Two-component regulatory system</keyword>
<dbReference type="GO" id="GO:0003700">
    <property type="term" value="F:DNA-binding transcription factor activity"/>
    <property type="evidence" value="ECO:0007669"/>
    <property type="project" value="InterPro"/>
</dbReference>
<dbReference type="Pfam" id="PF00072">
    <property type="entry name" value="Response_reg"/>
    <property type="match status" value="1"/>
</dbReference>
<evidence type="ECO:0000256" key="7">
    <source>
        <dbReference type="ARBA" id="ARBA00023163"/>
    </source>
</evidence>
<evidence type="ECO:0000313" key="12">
    <source>
        <dbReference type="Proteomes" id="UP000198972"/>
    </source>
</evidence>
<dbReference type="Gene3D" id="1.10.10.60">
    <property type="entry name" value="Homeodomain-like"/>
    <property type="match status" value="2"/>
</dbReference>
<gene>
    <name evidence="11" type="ORF">SAMN04488542_102175</name>
</gene>
<dbReference type="InterPro" id="IPR051552">
    <property type="entry name" value="HptR"/>
</dbReference>
<dbReference type="InterPro" id="IPR001789">
    <property type="entry name" value="Sig_transdc_resp-reg_receiver"/>
</dbReference>
<reference evidence="11 12" key="1">
    <citation type="submission" date="2016-10" db="EMBL/GenBank/DDBJ databases">
        <authorList>
            <person name="de Groot N.N."/>
        </authorList>
    </citation>
    <scope>NUCLEOTIDE SEQUENCE [LARGE SCALE GENOMIC DNA]</scope>
    <source>
        <strain evidence="11 12">DSM 28129</strain>
    </source>
</reference>
<dbReference type="Gene3D" id="3.40.50.2300">
    <property type="match status" value="1"/>
</dbReference>
<dbReference type="SMART" id="SM00448">
    <property type="entry name" value="REC"/>
    <property type="match status" value="1"/>
</dbReference>
<evidence type="ECO:0000313" key="11">
    <source>
        <dbReference type="EMBL" id="SDE80109.1"/>
    </source>
</evidence>
<feature type="modified residue" description="4-aspartylphosphate" evidence="8">
    <location>
        <position position="55"/>
    </location>
</feature>
<keyword evidence="2" id="KW-0963">Cytoplasm</keyword>
<evidence type="ECO:0000259" key="10">
    <source>
        <dbReference type="PROSITE" id="PS50110"/>
    </source>
</evidence>
<evidence type="ECO:0000256" key="1">
    <source>
        <dbReference type="ARBA" id="ARBA00004496"/>
    </source>
</evidence>
<dbReference type="PROSITE" id="PS50110">
    <property type="entry name" value="RESPONSE_REGULATORY"/>
    <property type="match status" value="1"/>
</dbReference>
<dbReference type="InterPro" id="IPR009057">
    <property type="entry name" value="Homeodomain-like_sf"/>
</dbReference>
<dbReference type="PROSITE" id="PS01124">
    <property type="entry name" value="HTH_ARAC_FAMILY_2"/>
    <property type="match status" value="1"/>
</dbReference>
<dbReference type="AlphaFoldDB" id="A0A1G7FW48"/>
<keyword evidence="6" id="KW-0238">DNA-binding</keyword>
<feature type="domain" description="HTH araC/xylS-type" evidence="9">
    <location>
        <begin position="145"/>
        <end position="243"/>
    </location>
</feature>
<dbReference type="PROSITE" id="PS00041">
    <property type="entry name" value="HTH_ARAC_FAMILY_1"/>
    <property type="match status" value="1"/>
</dbReference>
<dbReference type="CDD" id="cd17536">
    <property type="entry name" value="REC_YesN-like"/>
    <property type="match status" value="1"/>
</dbReference>
<dbReference type="EMBL" id="FNBG01000002">
    <property type="protein sequence ID" value="SDE80109.1"/>
    <property type="molecule type" value="Genomic_DNA"/>
</dbReference>
<name>A0A1G7FW48_9BACL</name>
<keyword evidence="5" id="KW-0805">Transcription regulation</keyword>
<dbReference type="InterPro" id="IPR018062">
    <property type="entry name" value="HTH_AraC-typ_CS"/>
</dbReference>
<evidence type="ECO:0000256" key="4">
    <source>
        <dbReference type="ARBA" id="ARBA00023012"/>
    </source>
</evidence>
<dbReference type="STRING" id="670482.SAMN04488542_102175"/>